<dbReference type="RefSeq" id="WP_140046866.1">
    <property type="nucleotide sequence ID" value="NZ_BAAAEV010000001.1"/>
</dbReference>
<evidence type="ECO:0000313" key="3">
    <source>
        <dbReference type="Proteomes" id="UP000788153"/>
    </source>
</evidence>
<dbReference type="InterPro" id="IPR002053">
    <property type="entry name" value="Glyco_hydro_25"/>
</dbReference>
<comment type="similarity">
    <text evidence="1">Belongs to the glycosyl hydrolase 25 family.</text>
</comment>
<dbReference type="Proteomes" id="UP000788153">
    <property type="component" value="Unassembled WGS sequence"/>
</dbReference>
<dbReference type="PANTHER" id="PTHR34135">
    <property type="entry name" value="LYSOZYME"/>
    <property type="match status" value="1"/>
</dbReference>
<dbReference type="EMBL" id="JAASQP010000001">
    <property type="protein sequence ID" value="NIJ24513.1"/>
    <property type="molecule type" value="Genomic_DNA"/>
</dbReference>
<comment type="caution">
    <text evidence="2">The sequence shown here is derived from an EMBL/GenBank/DDBJ whole genome shotgun (WGS) entry which is preliminary data.</text>
</comment>
<protein>
    <submittedName>
        <fullName evidence="2">Lysozyme</fullName>
    </submittedName>
</protein>
<dbReference type="Gene3D" id="3.20.20.80">
    <property type="entry name" value="Glycosidases"/>
    <property type="match status" value="1"/>
</dbReference>
<dbReference type="PANTHER" id="PTHR34135:SF2">
    <property type="entry name" value="LYSOZYME"/>
    <property type="match status" value="1"/>
</dbReference>
<evidence type="ECO:0000313" key="2">
    <source>
        <dbReference type="EMBL" id="NIJ24513.1"/>
    </source>
</evidence>
<name>A0ABX0U6X3_9SPHN</name>
<dbReference type="PROSITE" id="PS51904">
    <property type="entry name" value="GLYCOSYL_HYDROL_F25_2"/>
    <property type="match status" value="1"/>
</dbReference>
<accession>A0ABX0U6X3</accession>
<keyword evidence="3" id="KW-1185">Reference proteome</keyword>
<dbReference type="InterPro" id="IPR017853">
    <property type="entry name" value="GH"/>
</dbReference>
<evidence type="ECO:0000256" key="1">
    <source>
        <dbReference type="ARBA" id="ARBA00010646"/>
    </source>
</evidence>
<sequence>MRIAALIGWLLGIGIVVLGVSILARNWRPPIDAYPLQGMSISAQNEAIDWPRAKADGVDFAYALATDGAEVRDAAFAGHWMAMHQAEIRRGAILRYSLCAPAQDQADQFVATVPRTDDALPAAIELSIRSDCAARPPVRGVIAGLVALIATVERHTGKPVLLKIDKPFEAIYRPSASIPRNIWGVRRFFAPAYLAQPWRMWQASDLAAVDGVDGRVEWNVVPR</sequence>
<organism evidence="2 3">
    <name type="scientific">Sphingomonas japonica</name>
    <dbReference type="NCBI Taxonomy" id="511662"/>
    <lineage>
        <taxon>Bacteria</taxon>
        <taxon>Pseudomonadati</taxon>
        <taxon>Pseudomonadota</taxon>
        <taxon>Alphaproteobacteria</taxon>
        <taxon>Sphingomonadales</taxon>
        <taxon>Sphingomonadaceae</taxon>
        <taxon>Sphingomonas</taxon>
    </lineage>
</organism>
<dbReference type="SUPFAM" id="SSF51445">
    <property type="entry name" value="(Trans)glycosidases"/>
    <property type="match status" value="1"/>
</dbReference>
<reference evidence="2 3" key="1">
    <citation type="submission" date="2020-03" db="EMBL/GenBank/DDBJ databases">
        <title>Genomic Encyclopedia of Type Strains, Phase IV (KMG-IV): sequencing the most valuable type-strain genomes for metagenomic binning, comparative biology and taxonomic classification.</title>
        <authorList>
            <person name="Goeker M."/>
        </authorList>
    </citation>
    <scope>NUCLEOTIDE SEQUENCE [LARGE SCALE GENOMIC DNA]</scope>
    <source>
        <strain evidence="2 3">DSM 22753</strain>
    </source>
</reference>
<gene>
    <name evidence="2" type="ORF">FHT01_002055</name>
</gene>
<dbReference type="Pfam" id="PF01183">
    <property type="entry name" value="Glyco_hydro_25"/>
    <property type="match status" value="1"/>
</dbReference>
<proteinExistence type="inferred from homology"/>